<dbReference type="SUPFAM" id="SSF160113">
    <property type="entry name" value="YegP-like"/>
    <property type="match status" value="2"/>
</dbReference>
<reference evidence="2" key="1">
    <citation type="journal article" date="2019" name="Int. J. Syst. Evol. Microbiol.">
        <title>The Global Catalogue of Microorganisms (GCM) 10K type strain sequencing project: providing services to taxonomists for standard genome sequencing and annotation.</title>
        <authorList>
            <consortium name="The Broad Institute Genomics Platform"/>
            <consortium name="The Broad Institute Genome Sequencing Center for Infectious Disease"/>
            <person name="Wu L."/>
            <person name="Ma J."/>
        </authorList>
    </citation>
    <scope>NUCLEOTIDE SEQUENCE [LARGE SCALE GENOMIC DNA]</scope>
    <source>
        <strain evidence="2">JCM 16578</strain>
    </source>
</reference>
<dbReference type="EMBL" id="BAAAZA010000009">
    <property type="protein sequence ID" value="GAA3869917.1"/>
    <property type="molecule type" value="Genomic_DNA"/>
</dbReference>
<keyword evidence="2" id="KW-1185">Reference proteome</keyword>
<accession>A0ABP7K9A4</accession>
<evidence type="ECO:0008006" key="3">
    <source>
        <dbReference type="Google" id="ProtNLM"/>
    </source>
</evidence>
<protein>
    <recommendedName>
        <fullName evidence="3">DUF1508 domain-containing protein</fullName>
    </recommendedName>
</protein>
<evidence type="ECO:0000313" key="1">
    <source>
        <dbReference type="EMBL" id="GAA3869917.1"/>
    </source>
</evidence>
<proteinExistence type="predicted"/>
<organism evidence="1 2">
    <name type="scientific">Streptomyces lannensis</name>
    <dbReference type="NCBI Taxonomy" id="766498"/>
    <lineage>
        <taxon>Bacteria</taxon>
        <taxon>Bacillati</taxon>
        <taxon>Actinomycetota</taxon>
        <taxon>Actinomycetes</taxon>
        <taxon>Kitasatosporales</taxon>
        <taxon>Streptomycetaceae</taxon>
        <taxon>Streptomyces</taxon>
    </lineage>
</organism>
<dbReference type="InterPro" id="IPR036913">
    <property type="entry name" value="YegP-like_sf"/>
</dbReference>
<gene>
    <name evidence="1" type="ORF">GCM10022207_38700</name>
</gene>
<comment type="caution">
    <text evidence="1">The sequence shown here is derived from an EMBL/GenBank/DDBJ whole genome shotgun (WGS) entry which is preliminary data.</text>
</comment>
<sequence length="130" mass="14131">MGMAAPKGGAAVRGTRCHMDTDTDGSCSWRLTASNGRVIAVSARPYADYGECRAGLEQLCADIEELQGELHHSSDGAGWAWRLRDRSGGVVAVSPRPYERHSTCQTAYDRFRLLLAEVGSGRTTLWDDAE</sequence>
<dbReference type="Gene3D" id="2.30.29.80">
    <property type="match status" value="1"/>
</dbReference>
<dbReference type="Proteomes" id="UP001501563">
    <property type="component" value="Unassembled WGS sequence"/>
</dbReference>
<evidence type="ECO:0000313" key="2">
    <source>
        <dbReference type="Proteomes" id="UP001501563"/>
    </source>
</evidence>
<name>A0ABP7K9A4_9ACTN</name>